<gene>
    <name evidence="1" type="ORF">FRZ06_21575</name>
</gene>
<organism evidence="1 2">
    <name type="scientific">Anoxybacterium hadale</name>
    <dbReference type="NCBI Taxonomy" id="3408580"/>
    <lineage>
        <taxon>Bacteria</taxon>
        <taxon>Bacillati</taxon>
        <taxon>Bacillota</taxon>
        <taxon>Clostridia</taxon>
        <taxon>Peptostreptococcales</taxon>
        <taxon>Anaerovoracaceae</taxon>
        <taxon>Anoxybacterium</taxon>
    </lineage>
</organism>
<protein>
    <submittedName>
        <fullName evidence="1">PRD domain-containing protein</fullName>
    </submittedName>
</protein>
<evidence type="ECO:0000313" key="1">
    <source>
        <dbReference type="EMBL" id="QOX65754.1"/>
    </source>
</evidence>
<sequence>MSDSMHMQLLKHLETLSSRTDWNQLEDHTAGSIAGLLGISRTLASQYLNEEAAAGTLVKVNTRPVYFFHRQALLGGRGEALLDPVYPSVQELYAAVLSLQPETGVFDKLIGSEGSLRYNVEQCKAAISYPGNGLPILLWGPTGTGKSFLAQIMHEYAVQKGIVGSDGRFVAVNCSEYADNPDFFLTNLFGYVRGAYTGAERDRKGLLSLADGGVLFLDEVHCLSNECQEKLFHFMDKRSYHMVGDNEKSYTANVRLILATTEDPAQTLLRTLVRRIPMTTILPSLAKRSLREKKELLYHQLAAESVRIRRDITIRFEAHQMILNYSFPENVGQLVNCISICVANAIITAEPDQSLEIQVRHLPNYILQDHYTIPPQLQMLKKNVLDLDQIRSELQQEQKLFLLNRDILQGNGTIAEVDENPEKFFSLIQLRMEQYFDELYQETKNRGQNPYAAFCHGIVKGICANLSQRMGTVIQEHDLENLCLMVDDFLDNFTICTPLAKKNEVLIRSILDQFKGYSSETFGMTQEFASQLAAGLNCVIPPLFLLDLNICIHSFTPFVNWNRTVGIIIAHGYSTASSIAATGNHLLGQHVFNAIDMPMEVHSGIVAAKLTDYLRNLRGAKDVIVLVDMGSLEQIYKNISCEDNMNLGFINNLSMKLVLNVGSMMIRDVPVKNILLSCCADPVQYEYVFQENRKKPNVILSVCATGIATAEKISQLFTQSFPAKVDVSVITYNYNSLIASGKLSPVFEKNNVLFIVGTQDPGIPGYPFLALEDILEQRNMNYIDKQLSIFMSKAELQTFNNNLLKNFSLQNLLSQLTILNPEKLMGFVETIITKMQQGTNMKFTNAVILGLYIHISCLIERLITEKYAVNHKDLDDFERHHQDFISMTLSSFQEVEKNYGVAIPVSEIAYLYDYIYRA</sequence>
<name>A0ACD1AHK8_9FIRM</name>
<keyword evidence="2" id="KW-1185">Reference proteome</keyword>
<evidence type="ECO:0000313" key="2">
    <source>
        <dbReference type="Proteomes" id="UP000594014"/>
    </source>
</evidence>
<dbReference type="EMBL" id="CP042469">
    <property type="protein sequence ID" value="QOX65754.1"/>
    <property type="molecule type" value="Genomic_DNA"/>
</dbReference>
<accession>A0ACD1AHK8</accession>
<dbReference type="Proteomes" id="UP000594014">
    <property type="component" value="Chromosome"/>
</dbReference>
<proteinExistence type="predicted"/>
<reference evidence="1" key="1">
    <citation type="submission" date="2019-08" db="EMBL/GenBank/DDBJ databases">
        <title>Genome sequence of Clostridiales bacterium MT110.</title>
        <authorList>
            <person name="Cao J."/>
        </authorList>
    </citation>
    <scope>NUCLEOTIDE SEQUENCE</scope>
    <source>
        <strain evidence="1">MT110</strain>
    </source>
</reference>